<reference evidence="1" key="2">
    <citation type="submission" date="2023-06" db="EMBL/GenBank/DDBJ databases">
        <authorList>
            <consortium name="Lawrence Berkeley National Laboratory"/>
            <person name="Haridas S."/>
            <person name="Hensen N."/>
            <person name="Bonometti L."/>
            <person name="Westerberg I."/>
            <person name="Brannstrom I.O."/>
            <person name="Guillou S."/>
            <person name="Cros-Aarteil S."/>
            <person name="Calhoun S."/>
            <person name="Kuo A."/>
            <person name="Mondo S."/>
            <person name="Pangilinan J."/>
            <person name="Riley R."/>
            <person name="Labutti K."/>
            <person name="Andreopoulos B."/>
            <person name="Lipzen A."/>
            <person name="Chen C."/>
            <person name="Yanf M."/>
            <person name="Daum C."/>
            <person name="Ng V."/>
            <person name="Clum A."/>
            <person name="Steindorff A."/>
            <person name="Ohm R."/>
            <person name="Martin F."/>
            <person name="Silar P."/>
            <person name="Natvig D."/>
            <person name="Lalanne C."/>
            <person name="Gautier V."/>
            <person name="Ament-Velasquez S.L."/>
            <person name="Kruys A."/>
            <person name="Hutchinson M.I."/>
            <person name="Powell A.J."/>
            <person name="Barry K."/>
            <person name="Miller A.N."/>
            <person name="Grigoriev I.V."/>
            <person name="Debuchy R."/>
            <person name="Gladieux P."/>
            <person name="Thoren M.H."/>
            <person name="Johannesson H."/>
        </authorList>
    </citation>
    <scope>NUCLEOTIDE SEQUENCE</scope>
    <source>
        <strain evidence="1">CBS 958.72</strain>
    </source>
</reference>
<proteinExistence type="predicted"/>
<dbReference type="Proteomes" id="UP001287356">
    <property type="component" value="Unassembled WGS sequence"/>
</dbReference>
<dbReference type="EMBL" id="JAULSN010000004">
    <property type="protein sequence ID" value="KAK3373062.1"/>
    <property type="molecule type" value="Genomic_DNA"/>
</dbReference>
<comment type="caution">
    <text evidence="1">The sequence shown here is derived from an EMBL/GenBank/DDBJ whole genome shotgun (WGS) entry which is preliminary data.</text>
</comment>
<protein>
    <submittedName>
        <fullName evidence="1">Uncharacterized protein</fullName>
    </submittedName>
</protein>
<gene>
    <name evidence="1" type="ORF">B0T24DRAFT_593301</name>
</gene>
<name>A0AAE0N6Y0_9PEZI</name>
<evidence type="ECO:0000313" key="1">
    <source>
        <dbReference type="EMBL" id="KAK3373062.1"/>
    </source>
</evidence>
<reference evidence="1" key="1">
    <citation type="journal article" date="2023" name="Mol. Phylogenet. Evol.">
        <title>Genome-scale phylogeny and comparative genomics of the fungal order Sordariales.</title>
        <authorList>
            <person name="Hensen N."/>
            <person name="Bonometti L."/>
            <person name="Westerberg I."/>
            <person name="Brannstrom I.O."/>
            <person name="Guillou S."/>
            <person name="Cros-Aarteil S."/>
            <person name="Calhoun S."/>
            <person name="Haridas S."/>
            <person name="Kuo A."/>
            <person name="Mondo S."/>
            <person name="Pangilinan J."/>
            <person name="Riley R."/>
            <person name="LaButti K."/>
            <person name="Andreopoulos B."/>
            <person name="Lipzen A."/>
            <person name="Chen C."/>
            <person name="Yan M."/>
            <person name="Daum C."/>
            <person name="Ng V."/>
            <person name="Clum A."/>
            <person name="Steindorff A."/>
            <person name="Ohm R.A."/>
            <person name="Martin F."/>
            <person name="Silar P."/>
            <person name="Natvig D.O."/>
            <person name="Lalanne C."/>
            <person name="Gautier V."/>
            <person name="Ament-Velasquez S.L."/>
            <person name="Kruys A."/>
            <person name="Hutchinson M.I."/>
            <person name="Powell A.J."/>
            <person name="Barry K."/>
            <person name="Miller A.N."/>
            <person name="Grigoriev I.V."/>
            <person name="Debuchy R."/>
            <person name="Gladieux P."/>
            <person name="Hiltunen Thoren M."/>
            <person name="Johannesson H."/>
        </authorList>
    </citation>
    <scope>NUCLEOTIDE SEQUENCE</scope>
    <source>
        <strain evidence="1">CBS 958.72</strain>
    </source>
</reference>
<sequence>MYAPAMHVQATQPRLLLACGLGSPVSGSGLALLRGWPFEESIFWFLLNNGHFNLHIDHTTTQPLYNFILEIMSAIMERPESKLIVDCDVAYNAENSFVGKRAGNSYSHRRPLFWAVQSATPVQARYAPSQCCTDSSSAIYNDKLTSEPCAAALRLRMALIAGDAVKLDINTLVRLLVEGGADPLEIFQPDFLDDSP</sequence>
<keyword evidence="2" id="KW-1185">Reference proteome</keyword>
<organism evidence="1 2">
    <name type="scientific">Lasiosphaeria ovina</name>
    <dbReference type="NCBI Taxonomy" id="92902"/>
    <lineage>
        <taxon>Eukaryota</taxon>
        <taxon>Fungi</taxon>
        <taxon>Dikarya</taxon>
        <taxon>Ascomycota</taxon>
        <taxon>Pezizomycotina</taxon>
        <taxon>Sordariomycetes</taxon>
        <taxon>Sordariomycetidae</taxon>
        <taxon>Sordariales</taxon>
        <taxon>Lasiosphaeriaceae</taxon>
        <taxon>Lasiosphaeria</taxon>
    </lineage>
</organism>
<dbReference type="AlphaFoldDB" id="A0AAE0N6Y0"/>
<evidence type="ECO:0000313" key="2">
    <source>
        <dbReference type="Proteomes" id="UP001287356"/>
    </source>
</evidence>
<accession>A0AAE0N6Y0</accession>